<evidence type="ECO:0000313" key="4">
    <source>
        <dbReference type="Proteomes" id="UP001331761"/>
    </source>
</evidence>
<dbReference type="AlphaFoldDB" id="A0AAN8FS51"/>
<protein>
    <submittedName>
        <fullName evidence="3">Uncharacterized protein</fullName>
    </submittedName>
</protein>
<sequence length="223" mass="26077">MEYIEKSLADHHEFVKQTAGPTNLVLQPEHVDELLKQIMTSSTEMQSNLEERMDNTKNRIHMELNEMFKEVNRCRTEVEKASNNAVMHEVRELSTRLAAFQTEVTQRFKALEKKLDQLSDIASMLRRIDSQLEESDGGDSETAKEDAMRQRLRNQSDSKCIDDDLALNWKKRRRKDSASSERKNLKQAITRRSEETRKFWNRRRVWTKIFAGPSTRSAFLATA</sequence>
<feature type="region of interest" description="Disordered" evidence="2">
    <location>
        <begin position="132"/>
        <end position="155"/>
    </location>
</feature>
<feature type="coiled-coil region" evidence="1">
    <location>
        <begin position="46"/>
        <end position="84"/>
    </location>
</feature>
<gene>
    <name evidence="3" type="ORF">GCK32_008668</name>
</gene>
<comment type="caution">
    <text evidence="3">The sequence shown here is derived from an EMBL/GenBank/DDBJ whole genome shotgun (WGS) entry which is preliminary data.</text>
</comment>
<reference evidence="3 4" key="1">
    <citation type="submission" date="2019-10" db="EMBL/GenBank/DDBJ databases">
        <title>Assembly and Annotation for the nematode Trichostrongylus colubriformis.</title>
        <authorList>
            <person name="Martin J."/>
        </authorList>
    </citation>
    <scope>NUCLEOTIDE SEQUENCE [LARGE SCALE GENOMIC DNA]</scope>
    <source>
        <strain evidence="3">G859</strain>
        <tissue evidence="3">Whole worm</tissue>
    </source>
</reference>
<dbReference type="EMBL" id="WIXE01001536">
    <property type="protein sequence ID" value="KAK5985596.1"/>
    <property type="molecule type" value="Genomic_DNA"/>
</dbReference>
<proteinExistence type="predicted"/>
<evidence type="ECO:0000313" key="3">
    <source>
        <dbReference type="EMBL" id="KAK5985596.1"/>
    </source>
</evidence>
<feature type="compositionally biased region" description="Basic and acidic residues" evidence="2">
    <location>
        <begin position="141"/>
        <end position="155"/>
    </location>
</feature>
<dbReference type="Proteomes" id="UP001331761">
    <property type="component" value="Unassembled WGS sequence"/>
</dbReference>
<name>A0AAN8FS51_TRICO</name>
<evidence type="ECO:0000256" key="2">
    <source>
        <dbReference type="SAM" id="MobiDB-lite"/>
    </source>
</evidence>
<keyword evidence="4" id="KW-1185">Reference proteome</keyword>
<accession>A0AAN8FS51</accession>
<organism evidence="3 4">
    <name type="scientific">Trichostrongylus colubriformis</name>
    <name type="common">Black scour worm</name>
    <dbReference type="NCBI Taxonomy" id="6319"/>
    <lineage>
        <taxon>Eukaryota</taxon>
        <taxon>Metazoa</taxon>
        <taxon>Ecdysozoa</taxon>
        <taxon>Nematoda</taxon>
        <taxon>Chromadorea</taxon>
        <taxon>Rhabditida</taxon>
        <taxon>Rhabditina</taxon>
        <taxon>Rhabditomorpha</taxon>
        <taxon>Strongyloidea</taxon>
        <taxon>Trichostrongylidae</taxon>
        <taxon>Trichostrongylus</taxon>
    </lineage>
</organism>
<evidence type="ECO:0000256" key="1">
    <source>
        <dbReference type="SAM" id="Coils"/>
    </source>
</evidence>
<keyword evidence="1" id="KW-0175">Coiled coil</keyword>